<dbReference type="Proteomes" id="UP000000270">
    <property type="component" value="Chromosome"/>
</dbReference>
<reference evidence="1 2" key="4">
    <citation type="journal article" date="2009" name="Appl. Environ. Microbiol.">
        <title>Comparative genome-wide transcriptional profiling of Azorhizobium caulinodans ORS571 grown under free-living and symbiotic conditions.</title>
        <authorList>
            <person name="Tsukada S."/>
            <person name="Aono T."/>
            <person name="Akiba N."/>
            <person name="Lee KB."/>
            <person name="Liu CT."/>
            <person name="Toyazaki H."/>
            <person name="Oyaizu H."/>
        </authorList>
    </citation>
    <scope>NUCLEOTIDE SEQUENCE [LARGE SCALE GENOMIC DNA]</scope>
    <source>
        <strain evidence="2">ATCC 43989 / DSM 5975 / JCM 20966 / LMG 6465 / NBRC 14845 / NCIMB 13405 / ORS 571</strain>
    </source>
</reference>
<sequence>MMGLRISAPAWTDRRGPERRRAVALRTGACVLAGLAAVLIAAPPVHAQPAPAAPAPAAARQGSGSGPLRDVRYCELLPMSIGLNGVSAQVFNTLGHSDCPQANWDGLTDGELRKAFDALYTARNGPRFFLMDQIIASGATAKGEVVTVNGITLEKRAEVQLTLAELHDKPYQERAIDRSTVYRFDAGKPVFELTSPDGSVYVMQSYAQIVDPKLTYADLPGLGAKLKLPAGWTYAMKTPAQDLILSANGKATVLQDDLKNTYQKITPR</sequence>
<dbReference type="STRING" id="438753.AZC_0100"/>
<gene>
    <name evidence="1" type="ordered locus">AZC_0100</name>
</gene>
<evidence type="ECO:0000313" key="2">
    <source>
        <dbReference type="Proteomes" id="UP000000270"/>
    </source>
</evidence>
<dbReference type="eggNOG" id="ENOG5032M2Q">
    <property type="taxonomic scope" value="Bacteria"/>
</dbReference>
<dbReference type="KEGG" id="azc:AZC_0100"/>
<dbReference type="EMBL" id="AP009384">
    <property type="protein sequence ID" value="BAF86098.1"/>
    <property type="molecule type" value="Genomic_DNA"/>
</dbReference>
<name>A8IGK3_AZOC5</name>
<reference evidence="1 2" key="3">
    <citation type="journal article" date="2008" name="BMC Genomics">
        <title>The genome of the versatile nitrogen fixer Azorhizobium caulinodans ORS571.</title>
        <authorList>
            <person name="Lee KB."/>
            <person name="Backer P.D."/>
            <person name="Aono T."/>
            <person name="Liu CT."/>
            <person name="Suzuki S."/>
            <person name="Suzuki T."/>
            <person name="Kaneko T."/>
            <person name="Yamada M."/>
            <person name="Tabata S."/>
            <person name="Kupfer D.M."/>
            <person name="Najar F.Z."/>
            <person name="Wiley G.B."/>
            <person name="Roe B."/>
            <person name="Binnewies T.T."/>
            <person name="Ussery D.W."/>
            <person name="D'Haeze W."/>
            <person name="Herder J.D."/>
            <person name="Gevers D."/>
            <person name="Vereecke D."/>
            <person name="Holsters M."/>
            <person name="Oyaizu H."/>
        </authorList>
    </citation>
    <scope>NUCLEOTIDE SEQUENCE [LARGE SCALE GENOMIC DNA]</scope>
    <source>
        <strain evidence="2">ATCC 43989 / DSM 5975 / JCM 20966 / LMG 6465 / NBRC 14845 / NCIMB 13405 / ORS 571</strain>
    </source>
</reference>
<proteinExistence type="predicted"/>
<reference evidence="2" key="2">
    <citation type="submission" date="2007-04" db="EMBL/GenBank/DDBJ databases">
        <title>Complete genome sequence of the nitrogen-fixing bacterium Azorhizobium caulinodans ORS571.</title>
        <authorList>
            <person name="Lee K.B."/>
            <person name="Backer P.D."/>
            <person name="Aono T."/>
            <person name="Liu C.T."/>
            <person name="Suzuki S."/>
            <person name="Suzuki T."/>
            <person name="Kaneko T."/>
            <person name="Yamada M."/>
            <person name="Tabata S."/>
            <person name="Kupfer D.M."/>
            <person name="Najar F.Z."/>
            <person name="Wiley G.B."/>
            <person name="Roe B."/>
            <person name="Binnewies T."/>
            <person name="Ussery D."/>
            <person name="Vereecke D."/>
            <person name="Gevers D."/>
            <person name="Holsters M."/>
            <person name="Oyaizu H."/>
        </authorList>
    </citation>
    <scope>NUCLEOTIDE SEQUENCE [LARGE SCALE GENOMIC DNA]</scope>
    <source>
        <strain evidence="2">ATCC 43989 / DSM 5975 / JCM 20966 / LMG 6465 / NBRC 14845 / NCIMB 13405 / ORS 571</strain>
    </source>
</reference>
<reference evidence="1 2" key="1">
    <citation type="journal article" date="2007" name="Appl. Environ. Microbiol.">
        <title>Rhizobial factors required for stem nodule maturation and maintenance in Sesbania rostrata-Azorhizobium caulinodans ORS571 symbiosis.</title>
        <authorList>
            <person name="Suzuki S."/>
            <person name="Aono T."/>
            <person name="Lee KB."/>
            <person name="Suzuki T."/>
            <person name="Liu CT."/>
            <person name="Miwa H."/>
            <person name="Wakao S."/>
            <person name="Iki T."/>
            <person name="Oyaizu H."/>
        </authorList>
    </citation>
    <scope>NUCLEOTIDE SEQUENCE [LARGE SCALE GENOMIC DNA]</scope>
    <source>
        <strain evidence="2">ATCC 43989 / DSM 5975 / JCM 20966 / LMG 6465 / NBRC 14845 / NCIMB 13405 / ORS 571</strain>
    </source>
</reference>
<evidence type="ECO:0000313" key="1">
    <source>
        <dbReference type="EMBL" id="BAF86098.1"/>
    </source>
</evidence>
<keyword evidence="2" id="KW-1185">Reference proteome</keyword>
<reference evidence="1 2" key="6">
    <citation type="journal article" date="2011" name="Appl. Environ. Microbiol.">
        <title>Involvement of the azorhizobial chromosome partition gene (parA) in the onset of bacteroid differentiation during Sesbania rostrata stem nodule development.</title>
        <authorList>
            <person name="Liu CT."/>
            <person name="Lee KB."/>
            <person name="Wang YS."/>
            <person name="Peng MH."/>
            <person name="Lee KT."/>
            <person name="Suzuki S."/>
            <person name="Suzuki T."/>
            <person name="Oyaizu H."/>
        </authorList>
    </citation>
    <scope>NUCLEOTIDE SEQUENCE [LARGE SCALE GENOMIC DNA]</scope>
    <source>
        <strain evidence="2">ATCC 43989 / DSM 5975 / JCM 20966 / LMG 6465 / NBRC 14845 / NCIMB 13405 / ORS 571</strain>
    </source>
</reference>
<protein>
    <submittedName>
        <fullName evidence="1">Uncharacterized protein</fullName>
    </submittedName>
</protein>
<accession>A8IGK3</accession>
<dbReference type="HOGENOM" id="CLU_090563_0_0_5"/>
<organism evidence="1 2">
    <name type="scientific">Azorhizobium caulinodans (strain ATCC 43989 / DSM 5975 / JCM 20966 / LMG 6465 / NBRC 14845 / NCIMB 13405 / ORS 571)</name>
    <dbReference type="NCBI Taxonomy" id="438753"/>
    <lineage>
        <taxon>Bacteria</taxon>
        <taxon>Pseudomonadati</taxon>
        <taxon>Pseudomonadota</taxon>
        <taxon>Alphaproteobacteria</taxon>
        <taxon>Hyphomicrobiales</taxon>
        <taxon>Xanthobacteraceae</taxon>
        <taxon>Azorhizobium</taxon>
    </lineage>
</organism>
<dbReference type="AlphaFoldDB" id="A8IGK3"/>
<reference evidence="1 2" key="5">
    <citation type="journal article" date="2010" name="Appl. Environ. Microbiol.">
        <title>phrR-like gene praR of Azorhizobium caulinodans ORS571 is essential for symbiosis with Sesbania rostrata and is involved in expression of reb genes.</title>
        <authorList>
            <person name="Akiba N."/>
            <person name="Aono T."/>
            <person name="Toyazaki H."/>
            <person name="Sato S."/>
            <person name="Oyaizu H."/>
        </authorList>
    </citation>
    <scope>NUCLEOTIDE SEQUENCE [LARGE SCALE GENOMIC DNA]</scope>
    <source>
        <strain evidence="2">ATCC 43989 / DSM 5975 / JCM 20966 / LMG 6465 / NBRC 14845 / NCIMB 13405 / ORS 571</strain>
    </source>
</reference>